<proteinExistence type="predicted"/>
<feature type="transmembrane region" description="Helical" evidence="5">
    <location>
        <begin position="239"/>
        <end position="258"/>
    </location>
</feature>
<comment type="caution">
    <text evidence="6">The sequence shown here is derived from an EMBL/GenBank/DDBJ whole genome shotgun (WGS) entry which is preliminary data.</text>
</comment>
<dbReference type="PANTHER" id="PTHR33514:SF13">
    <property type="entry name" value="PROTEIN ABCI12, CHLOROPLASTIC"/>
    <property type="match status" value="1"/>
</dbReference>
<accession>A0ABU3NPU7</accession>
<name>A0ABU3NPU7_9CHLR</name>
<evidence type="ECO:0000256" key="5">
    <source>
        <dbReference type="SAM" id="Phobius"/>
    </source>
</evidence>
<keyword evidence="3 5" id="KW-1133">Transmembrane helix</keyword>
<dbReference type="PANTHER" id="PTHR33514">
    <property type="entry name" value="PROTEIN ABCI12, CHLOROPLASTIC"/>
    <property type="match status" value="1"/>
</dbReference>
<dbReference type="CDD" id="cd16914">
    <property type="entry name" value="EcfT"/>
    <property type="match status" value="1"/>
</dbReference>
<dbReference type="EMBL" id="JAUHMF010000002">
    <property type="protein sequence ID" value="MDT8898865.1"/>
    <property type="molecule type" value="Genomic_DNA"/>
</dbReference>
<evidence type="ECO:0000313" key="7">
    <source>
        <dbReference type="Proteomes" id="UP001254165"/>
    </source>
</evidence>
<protein>
    <submittedName>
        <fullName evidence="6">Energy-coupling factor transporter transmembrane component T</fullName>
    </submittedName>
</protein>
<gene>
    <name evidence="6" type="ORF">QYE77_11385</name>
</gene>
<organism evidence="6 7">
    <name type="scientific">Thermanaerothrix solaris</name>
    <dbReference type="NCBI Taxonomy" id="3058434"/>
    <lineage>
        <taxon>Bacteria</taxon>
        <taxon>Bacillati</taxon>
        <taxon>Chloroflexota</taxon>
        <taxon>Anaerolineae</taxon>
        <taxon>Anaerolineales</taxon>
        <taxon>Anaerolineaceae</taxon>
        <taxon>Thermanaerothrix</taxon>
    </lineage>
</organism>
<dbReference type="Pfam" id="PF02361">
    <property type="entry name" value="CbiQ"/>
    <property type="match status" value="1"/>
</dbReference>
<keyword evidence="2 5" id="KW-0812">Transmembrane</keyword>
<keyword evidence="7" id="KW-1185">Reference proteome</keyword>
<feature type="transmembrane region" description="Helical" evidence="5">
    <location>
        <begin position="24"/>
        <end position="57"/>
    </location>
</feature>
<evidence type="ECO:0000256" key="4">
    <source>
        <dbReference type="ARBA" id="ARBA00023136"/>
    </source>
</evidence>
<evidence type="ECO:0000313" key="6">
    <source>
        <dbReference type="EMBL" id="MDT8898865.1"/>
    </source>
</evidence>
<feature type="transmembrane region" description="Helical" evidence="5">
    <location>
        <begin position="109"/>
        <end position="129"/>
    </location>
</feature>
<dbReference type="Proteomes" id="UP001254165">
    <property type="component" value="Unassembled WGS sequence"/>
</dbReference>
<dbReference type="RefSeq" id="WP_315625530.1">
    <property type="nucleotide sequence ID" value="NZ_JAUHMF010000002.1"/>
</dbReference>
<feature type="transmembrane region" description="Helical" evidence="5">
    <location>
        <begin position="69"/>
        <end position="89"/>
    </location>
</feature>
<comment type="subcellular location">
    <subcellularLocation>
        <location evidence="1">Membrane</location>
        <topology evidence="1">Multi-pass membrane protein</topology>
    </subcellularLocation>
</comment>
<keyword evidence="4 5" id="KW-0472">Membrane</keyword>
<evidence type="ECO:0000256" key="2">
    <source>
        <dbReference type="ARBA" id="ARBA00022692"/>
    </source>
</evidence>
<sequence>MVERLSFYLERNSPLHRLNPTTKLVVAFTLILVAFLGRGLFLPSLIFVLILLPLSFLGQVGREFLRTTLNLLLPLFAFLFVMQSLFYPGGKTVLFGFWIFAVKLEGVRFAFLTATRVLVMVSSFLLLLLTTHPGVLLLDLTQRGLPASVAYILASTLQIIPQMQAKAATILDAQRSRGLDTSGSLGRRIRALLPLVGPLVFGSLVDVEERAIAIEARGFRSSRPKTSLVEIEDRPLERALRWLCLVALILAVGSQWLWP</sequence>
<dbReference type="InterPro" id="IPR003339">
    <property type="entry name" value="ABC/ECF_trnsptr_transmembrane"/>
</dbReference>
<evidence type="ECO:0000256" key="1">
    <source>
        <dbReference type="ARBA" id="ARBA00004141"/>
    </source>
</evidence>
<evidence type="ECO:0000256" key="3">
    <source>
        <dbReference type="ARBA" id="ARBA00022989"/>
    </source>
</evidence>
<reference evidence="6 7" key="1">
    <citation type="submission" date="2023-07" db="EMBL/GenBank/DDBJ databases">
        <title>Novel species of Thermanaerothrix with wide hydrolytic capabilities.</title>
        <authorList>
            <person name="Zayulina K.S."/>
            <person name="Podosokorskaya O.A."/>
            <person name="Elcheninov A.G."/>
        </authorList>
    </citation>
    <scope>NUCLEOTIDE SEQUENCE [LARGE SCALE GENOMIC DNA]</scope>
    <source>
        <strain evidence="6 7">4228-RoL</strain>
    </source>
</reference>